<dbReference type="InterPro" id="IPR016151">
    <property type="entry name" value="DNA_mismatch_repair_MutS_N"/>
</dbReference>
<dbReference type="GO" id="GO:0140664">
    <property type="term" value="F:ATP-dependent DNA damage sensor activity"/>
    <property type="evidence" value="ECO:0007669"/>
    <property type="project" value="InterPro"/>
</dbReference>
<proteinExistence type="inferred from homology"/>
<evidence type="ECO:0000256" key="4">
    <source>
        <dbReference type="ARBA" id="ARBA00022840"/>
    </source>
</evidence>
<evidence type="ECO:0000256" key="1">
    <source>
        <dbReference type="ARBA" id="ARBA00006271"/>
    </source>
</evidence>
<dbReference type="InterPro" id="IPR007696">
    <property type="entry name" value="DNA_mismatch_repair_MutS_core"/>
</dbReference>
<dbReference type="InterPro" id="IPR000432">
    <property type="entry name" value="DNA_mismatch_repair_MutS_C"/>
</dbReference>
<dbReference type="GO" id="GO:0030983">
    <property type="term" value="F:mismatched DNA binding"/>
    <property type="evidence" value="ECO:0007669"/>
    <property type="project" value="InterPro"/>
</dbReference>
<dbReference type="PROSITE" id="PS00486">
    <property type="entry name" value="DNA_MISMATCH_REPAIR_2"/>
    <property type="match status" value="1"/>
</dbReference>
<dbReference type="GO" id="GO:0006298">
    <property type="term" value="P:mismatch repair"/>
    <property type="evidence" value="ECO:0007669"/>
    <property type="project" value="InterPro"/>
</dbReference>
<evidence type="ECO:0000256" key="3">
    <source>
        <dbReference type="ARBA" id="ARBA00022763"/>
    </source>
</evidence>
<dbReference type="InterPro" id="IPR027417">
    <property type="entry name" value="P-loop_NTPase"/>
</dbReference>
<evidence type="ECO:0000313" key="11">
    <source>
        <dbReference type="EMBL" id="RKP29150.1"/>
    </source>
</evidence>
<dbReference type="SMART" id="SM00534">
    <property type="entry name" value="MUTSac"/>
    <property type="match status" value="1"/>
</dbReference>
<dbReference type="PANTHER" id="PTHR11361">
    <property type="entry name" value="DNA MISMATCH REPAIR PROTEIN MUTS FAMILY MEMBER"/>
    <property type="match status" value="1"/>
</dbReference>
<dbReference type="GO" id="GO:0005739">
    <property type="term" value="C:mitochondrion"/>
    <property type="evidence" value="ECO:0007669"/>
    <property type="project" value="TreeGrafter"/>
</dbReference>
<gene>
    <name evidence="11" type="ORF">METBISCDRAFT_24491</name>
</gene>
<keyword evidence="12" id="KW-1185">Reference proteome</keyword>
<dbReference type="Proteomes" id="UP000268321">
    <property type="component" value="Unassembled WGS sequence"/>
</dbReference>
<evidence type="ECO:0000256" key="7">
    <source>
        <dbReference type="ARBA" id="ARBA00025373"/>
    </source>
</evidence>
<comment type="similarity">
    <text evidence="1">Belongs to the DNA mismatch repair MutS family.</text>
</comment>
<dbReference type="Gene3D" id="3.30.420.110">
    <property type="entry name" value="MutS, connector domain"/>
    <property type="match status" value="1"/>
</dbReference>
<keyword evidence="5" id="KW-0238">DNA-binding</keyword>
<keyword evidence="4" id="KW-0067">ATP-binding</keyword>
<keyword evidence="6" id="KW-0234">DNA repair</keyword>
<dbReference type="Gene3D" id="3.40.1170.10">
    <property type="entry name" value="DNA repair protein MutS, domain I"/>
    <property type="match status" value="1"/>
</dbReference>
<comment type="subunit">
    <text evidence="8">Heterodimer consisting of MSH2-MSH3 (MutS beta). Forms a ternary complex with MutL alpha (MLH1-PMS1).</text>
</comment>
<dbReference type="InterPro" id="IPR036187">
    <property type="entry name" value="DNA_mismatch_repair_MutS_sf"/>
</dbReference>
<dbReference type="Pfam" id="PF00488">
    <property type="entry name" value="MutS_V"/>
    <property type="match status" value="1"/>
</dbReference>
<feature type="domain" description="DNA mismatch repair proteins mutS family" evidence="10">
    <location>
        <begin position="868"/>
        <end position="884"/>
    </location>
</feature>
<organism evidence="11 12">
    <name type="scientific">Metschnikowia bicuspidata</name>
    <dbReference type="NCBI Taxonomy" id="27322"/>
    <lineage>
        <taxon>Eukaryota</taxon>
        <taxon>Fungi</taxon>
        <taxon>Dikarya</taxon>
        <taxon>Ascomycota</taxon>
        <taxon>Saccharomycotina</taxon>
        <taxon>Pichiomycetes</taxon>
        <taxon>Metschnikowiaceae</taxon>
        <taxon>Metschnikowia</taxon>
    </lineage>
</organism>
<dbReference type="Pfam" id="PF01624">
    <property type="entry name" value="MutS_I"/>
    <property type="match status" value="1"/>
</dbReference>
<feature type="region of interest" description="Disordered" evidence="9">
    <location>
        <begin position="43"/>
        <end position="96"/>
    </location>
</feature>
<dbReference type="EMBL" id="ML004506">
    <property type="protein sequence ID" value="RKP29150.1"/>
    <property type="molecule type" value="Genomic_DNA"/>
</dbReference>
<dbReference type="SUPFAM" id="SSF48334">
    <property type="entry name" value="DNA repair protein MutS, domain III"/>
    <property type="match status" value="1"/>
</dbReference>
<keyword evidence="3" id="KW-0227">DNA damage</keyword>
<evidence type="ECO:0000259" key="10">
    <source>
        <dbReference type="PROSITE" id="PS00486"/>
    </source>
</evidence>
<dbReference type="Pfam" id="PF05188">
    <property type="entry name" value="MutS_II"/>
    <property type="match status" value="1"/>
</dbReference>
<evidence type="ECO:0000256" key="8">
    <source>
        <dbReference type="ARBA" id="ARBA00025902"/>
    </source>
</evidence>
<name>A0A4P9ZBG1_9ASCO</name>
<dbReference type="GO" id="GO:0005524">
    <property type="term" value="F:ATP binding"/>
    <property type="evidence" value="ECO:0007669"/>
    <property type="project" value="UniProtKB-KW"/>
</dbReference>
<dbReference type="GO" id="GO:0043504">
    <property type="term" value="P:mitochondrial DNA repair"/>
    <property type="evidence" value="ECO:0007669"/>
    <property type="project" value="TreeGrafter"/>
</dbReference>
<evidence type="ECO:0000256" key="5">
    <source>
        <dbReference type="ARBA" id="ARBA00023125"/>
    </source>
</evidence>
<evidence type="ECO:0000313" key="12">
    <source>
        <dbReference type="Proteomes" id="UP000268321"/>
    </source>
</evidence>
<dbReference type="InterPro" id="IPR017261">
    <property type="entry name" value="DNA_mismatch_repair_MutS/MSH"/>
</dbReference>
<dbReference type="InterPro" id="IPR036678">
    <property type="entry name" value="MutS_con_dom_sf"/>
</dbReference>
<accession>A0A4P9ZBG1</accession>
<evidence type="ECO:0000256" key="2">
    <source>
        <dbReference type="ARBA" id="ARBA00022741"/>
    </source>
</evidence>
<evidence type="ECO:0000256" key="9">
    <source>
        <dbReference type="SAM" id="MobiDB-lite"/>
    </source>
</evidence>
<dbReference type="InterPro" id="IPR007695">
    <property type="entry name" value="DNA_mismatch_repair_MutS-lik_N"/>
</dbReference>
<dbReference type="AlphaFoldDB" id="A0A4P9ZBG1"/>
<dbReference type="SUPFAM" id="SSF52540">
    <property type="entry name" value="P-loop containing nucleoside triphosphate hydrolases"/>
    <property type="match status" value="1"/>
</dbReference>
<dbReference type="InterPro" id="IPR045076">
    <property type="entry name" value="MutS"/>
</dbReference>
<comment type="function">
    <text evidence="7">Component of the post-replicative DNA mismatch repair system (MMR). Heterodimerizes with MSH2 to form MutS beta, which binds to DNA mismatches thereby initiating DNA repair. MSH3 provides substrate-binding and substrate specificity to the complex. When bound, the MutS beta heterodimer bends the DNA helix and shields approximately 20 base pairs. Acts mainly to repair insertion-deletion loops (IDLs) from 2 to 13 nucleotides in size, but can also repair base-base and single insertion-deletion mismatches that occur during replication. After mismatch binding, forms a ternary complex with the MutL alpha heterodimer, which is thought to be responsible for directing the downstream MMR events, including strand discrimination, excision, and resynthesis. ATP binding and hydrolysis play a pivotal role in mismatch repair functions.</text>
</comment>
<dbReference type="InterPro" id="IPR007860">
    <property type="entry name" value="DNA_mmatch_repair_MutS_con_dom"/>
</dbReference>
<feature type="compositionally biased region" description="Low complexity" evidence="9">
    <location>
        <begin position="72"/>
        <end position="89"/>
    </location>
</feature>
<dbReference type="Pfam" id="PF05192">
    <property type="entry name" value="MutS_III"/>
    <property type="match status" value="1"/>
</dbReference>
<dbReference type="SUPFAM" id="SSF53150">
    <property type="entry name" value="DNA repair protein MutS, domain II"/>
    <property type="match status" value="1"/>
</dbReference>
<dbReference type="SMART" id="SM00533">
    <property type="entry name" value="MUTSd"/>
    <property type="match status" value="1"/>
</dbReference>
<reference evidence="12" key="1">
    <citation type="journal article" date="2018" name="Nat. Microbiol.">
        <title>Leveraging single-cell genomics to expand the fungal tree of life.</title>
        <authorList>
            <person name="Ahrendt S.R."/>
            <person name="Quandt C.A."/>
            <person name="Ciobanu D."/>
            <person name="Clum A."/>
            <person name="Salamov A."/>
            <person name="Andreopoulos B."/>
            <person name="Cheng J.F."/>
            <person name="Woyke T."/>
            <person name="Pelin A."/>
            <person name="Henrissat B."/>
            <person name="Reynolds N.K."/>
            <person name="Benny G.L."/>
            <person name="Smith M.E."/>
            <person name="James T.Y."/>
            <person name="Grigoriev I.V."/>
        </authorList>
    </citation>
    <scope>NUCLEOTIDE SEQUENCE [LARGE SCALE GENOMIC DNA]</scope>
    <source>
        <strain evidence="12">Baker2002</strain>
    </source>
</reference>
<keyword evidence="2" id="KW-0547">Nucleotide-binding</keyword>
<dbReference type="Gene3D" id="3.40.50.300">
    <property type="entry name" value="P-loop containing nucleotide triphosphate hydrolases"/>
    <property type="match status" value="1"/>
</dbReference>
<dbReference type="PIRSF" id="PIRSF037677">
    <property type="entry name" value="DNA_mis_repair_Msh6"/>
    <property type="match status" value="1"/>
</dbReference>
<dbReference type="PANTHER" id="PTHR11361:SF34">
    <property type="entry name" value="DNA MISMATCH REPAIR PROTEIN MSH1, MITOCHONDRIAL"/>
    <property type="match status" value="1"/>
</dbReference>
<dbReference type="Gene3D" id="1.10.1420.10">
    <property type="match status" value="2"/>
</dbReference>
<evidence type="ECO:0000256" key="6">
    <source>
        <dbReference type="ARBA" id="ARBA00023204"/>
    </source>
</evidence>
<protein>
    <recommendedName>
        <fullName evidence="10">DNA mismatch repair proteins mutS family domain-containing protein</fullName>
    </recommendedName>
</protein>
<dbReference type="OrthoDB" id="2534523at2759"/>
<dbReference type="SUPFAM" id="SSF55271">
    <property type="entry name" value="DNA repair protein MutS, domain I"/>
    <property type="match status" value="1"/>
</dbReference>
<sequence>MIRVYLFQTRLLGSQLGRGRHFVRRLASTRWLRALSTVCSGSGKPAGHSSAEQGLENGGAPHFPTTSLPRTSTAPPSGASPSVSSPASPDDWDRGGKTKATALTPLYASIRKLLDENKGNVCLVQVGSFYELYFEQATLIAPQLGIKVATRQTSNHTVPMAGFPVGQLQKNVKILVHDLHLNVAIVDQYQDVCTETDLKHRRVSRIVSPGTLVDESFMNFARNNYLVAVSVPPNVGPVFDPDTPVGLLWADISVGEFYVQQTCVRDLAAELTRISPSEVILPKGLEDHAHTYNIAGLFRRYFVRYHCVRYANHKLRLAHDSTATRRFVEGFSVREQAAVNLILSYMAVNLPDRALLLGLPTRFVNERFLAMDARTRHALELSGRSTAGSVSVAGTLWLVVRRTVTASGTRLLAQWLNLPLVDEAAVRERHDYVALLKDDHILRTRVTATLSDMGDFARAVQKLALRSGSAVAHLHSIADGLGKLQRLHSVLRDAQAAGGDRAHLLGRFLATFSVPADVEAAIGWTLVDDAPKPEVGPEIGSEPGGPRESAHKLQRQLVAAVDSRCHTADLYQRAGRTGTESILTHQFCVRRDYDRITAALHDELDALVQLEMRLFADLQRLVALVDPKGSVNRRDRVGKQFHVMAVQCAQKNLARAFAAIEQHGGFVILERRKQSVLVKPVHWAEVLEKRDAVAAQLAAHEHKVVEQLRYDILARVAQIRDAARCADVLDVLSAFARVAYEHNWVRPIFCDAPVLEVTRGRHPVVEAKLRDNSVMFAPNDTQLDSDSLVWVILGPNMGGKSTFLRQNALLVILAQMGAFVPAQHARLGMVDRLFTRIGADDDIYSDMSTFMLEMTETSNILAHATARSLAIVDEIGRGTSSNEGLAIAYATLVTLATHNRCRTLFATHYGPELKRLLDRDGVDTKLFRFFQTKVSTDGALRFDHTLSPGLSERSYAFEIAQMAGFPASALEHATRAQRLLGLGEAAEG</sequence>
<dbReference type="GO" id="GO:0005634">
    <property type="term" value="C:nucleus"/>
    <property type="evidence" value="ECO:0007669"/>
    <property type="project" value="TreeGrafter"/>
</dbReference>